<evidence type="ECO:0000313" key="1">
    <source>
        <dbReference type="EMBL" id="AYM54530.1"/>
    </source>
</evidence>
<protein>
    <submittedName>
        <fullName evidence="1">Uncharacterized protein</fullName>
    </submittedName>
</protein>
<sequence>MVGSLGCAVQPALAGRGAPESTEALAAELDAMSQGLTAAHPETFRSILETTLASDAYVCRPTPREVFFGEVSEGIRTVAGEMPHYGFYFGPMHYRVQRTRDEAGRGLWQVRVTIAVDPPRGGGALELPDCGLFGLVSGGVCRGVPYASSPKTDACPGSGSFSAPNDAASVRALLGRWSREAEGYYNRDAVRFGLPIHYDFEFVEASEAGWSEVDMSVPLSPTCGRTPYFSAFRSGWSLPIVAHEVGHVLGLLDEYEALSGIVAFYPKTPFVGAELSRMGLSMREETKVLPLHHYLILRRYFCPEPDGRSFYDDALR</sequence>
<reference evidence="1" key="1">
    <citation type="journal article" date="2018" name="J. Ind. Microbiol. Biotechnol.">
        <title>Genome mining reveals uncommon alkylpyrones as type III PKS products from myxobacteria.</title>
        <authorList>
            <person name="Hug J.J."/>
            <person name="Panter F."/>
            <person name="Krug D."/>
            <person name="Muller R."/>
        </authorList>
    </citation>
    <scope>NUCLEOTIDE SEQUENCE</scope>
    <source>
        <strain evidence="1">SBSr021</strain>
    </source>
</reference>
<dbReference type="SUPFAM" id="SSF55486">
    <property type="entry name" value="Metalloproteases ('zincins'), catalytic domain"/>
    <property type="match status" value="1"/>
</dbReference>
<name>A0A3S7V0L8_9BACT</name>
<proteinExistence type="predicted"/>
<organism evidence="1">
    <name type="scientific">Racemicystis crocea</name>
    <dbReference type="NCBI Taxonomy" id="1707966"/>
    <lineage>
        <taxon>Bacteria</taxon>
        <taxon>Pseudomonadati</taxon>
        <taxon>Myxococcota</taxon>
        <taxon>Polyangia</taxon>
        <taxon>Polyangiales</taxon>
        <taxon>Polyangiaceae</taxon>
    </lineage>
</organism>
<dbReference type="EMBL" id="MH908924">
    <property type="protein sequence ID" value="AYM54530.1"/>
    <property type="molecule type" value="Genomic_DNA"/>
</dbReference>
<accession>A0A3S7V0L8</accession>
<dbReference type="AlphaFoldDB" id="A0A3S7V0L8"/>